<evidence type="ECO:0000256" key="9">
    <source>
        <dbReference type="HAMAP-Rule" id="MF_00135"/>
    </source>
</evidence>
<comment type="catalytic activity">
    <reaction evidence="1 9">
        <text>N-(5-phospho-beta-D-ribosyl)anthranilate = 1-(2-carboxyphenylamino)-1-deoxy-D-ribulose 5-phosphate</text>
        <dbReference type="Rhea" id="RHEA:21540"/>
        <dbReference type="ChEBI" id="CHEBI:18277"/>
        <dbReference type="ChEBI" id="CHEBI:58613"/>
        <dbReference type="EC" id="5.3.1.24"/>
    </reaction>
</comment>
<evidence type="ECO:0000256" key="1">
    <source>
        <dbReference type="ARBA" id="ARBA00001164"/>
    </source>
</evidence>
<sequence length="221" mass="24208">MDLKICGITSHDELDIVDQEGASYAGLWSGIAGHPRNLSDKSLTELAERCQNVAPVAVCVKRPVAELWNLIRETRVRHVQLHGFNPPRDIAFLKDRGVTLIKTVHVNDDGESPVDRLVDSYRTAGCDIFLIDRFGGRQAIGSSGVCLCSRSVARWLDRLEGARVWLAGGLTPDRICGLPEDRRIEAVDVDSAARMACGAIHRKAARMLVLAARSPNLFEAA</sequence>
<keyword evidence="5 9" id="KW-0028">Amino-acid biosynthesis</keyword>
<protein>
    <recommendedName>
        <fullName evidence="4 9">N-(5'-phosphoribosyl)anthranilate isomerase</fullName>
        <shortName evidence="9">PRAI</shortName>
        <ecNumber evidence="3 9">5.3.1.24</ecNumber>
    </recommendedName>
</protein>
<keyword evidence="7 9" id="KW-0057">Aromatic amino acid biosynthesis</keyword>
<dbReference type="SUPFAM" id="SSF51366">
    <property type="entry name" value="Ribulose-phoshate binding barrel"/>
    <property type="match status" value="1"/>
</dbReference>
<dbReference type="InterPro" id="IPR044643">
    <property type="entry name" value="TrpF_fam"/>
</dbReference>
<comment type="similarity">
    <text evidence="9">Belongs to the TrpF family.</text>
</comment>
<keyword evidence="6 9" id="KW-0822">Tryptophan biosynthesis</keyword>
<gene>
    <name evidence="9" type="primary">trpF</name>
    <name evidence="11" type="ORF">GEU84_013730</name>
</gene>
<dbReference type="Pfam" id="PF00697">
    <property type="entry name" value="PRAI"/>
    <property type="match status" value="1"/>
</dbReference>
<proteinExistence type="inferred from homology"/>
<keyword evidence="12" id="KW-1185">Reference proteome</keyword>
<evidence type="ECO:0000256" key="6">
    <source>
        <dbReference type="ARBA" id="ARBA00022822"/>
    </source>
</evidence>
<evidence type="ECO:0000256" key="4">
    <source>
        <dbReference type="ARBA" id="ARBA00022272"/>
    </source>
</evidence>
<reference evidence="11" key="1">
    <citation type="submission" date="2020-05" db="EMBL/GenBank/DDBJ databases">
        <title>Fertoebacter nigrum gen. nov., sp. nov., a new member of the family Rhodobacteraceae.</title>
        <authorList>
            <person name="Szuroczki S."/>
            <person name="Abbaszade G."/>
            <person name="Buni D."/>
            <person name="Schumann P."/>
            <person name="Toth E."/>
        </authorList>
    </citation>
    <scope>NUCLEOTIDE SEQUENCE</scope>
    <source>
        <strain evidence="11">RG-N-1a</strain>
    </source>
</reference>
<dbReference type="AlphaFoldDB" id="A0A8X8GW68"/>
<evidence type="ECO:0000256" key="8">
    <source>
        <dbReference type="ARBA" id="ARBA00023235"/>
    </source>
</evidence>
<dbReference type="Proteomes" id="UP000484076">
    <property type="component" value="Unassembled WGS sequence"/>
</dbReference>
<evidence type="ECO:0000256" key="5">
    <source>
        <dbReference type="ARBA" id="ARBA00022605"/>
    </source>
</evidence>
<comment type="caution">
    <text evidence="11">The sequence shown here is derived from an EMBL/GenBank/DDBJ whole genome shotgun (WGS) entry which is preliminary data.</text>
</comment>
<dbReference type="EMBL" id="WHUT02000008">
    <property type="protein sequence ID" value="NUB45453.1"/>
    <property type="molecule type" value="Genomic_DNA"/>
</dbReference>
<comment type="pathway">
    <text evidence="2 9">Amino-acid biosynthesis; L-tryptophan biosynthesis; L-tryptophan from chorismate: step 3/5.</text>
</comment>
<dbReference type="Gene3D" id="3.20.20.70">
    <property type="entry name" value="Aldolase class I"/>
    <property type="match status" value="1"/>
</dbReference>
<name>A0A8X8GW68_9RHOB</name>
<accession>A0A8X8GW68</accession>
<dbReference type="GO" id="GO:0000162">
    <property type="term" value="P:L-tryptophan biosynthetic process"/>
    <property type="evidence" value="ECO:0007669"/>
    <property type="project" value="UniProtKB-UniRule"/>
</dbReference>
<dbReference type="HAMAP" id="MF_00135">
    <property type="entry name" value="PRAI"/>
    <property type="match status" value="1"/>
</dbReference>
<dbReference type="RefSeq" id="WP_152827045.1">
    <property type="nucleotide sequence ID" value="NZ_WHUT02000008.1"/>
</dbReference>
<organism evidence="11 12">
    <name type="scientific">Fertoeibacter niger</name>
    <dbReference type="NCBI Taxonomy" id="2656921"/>
    <lineage>
        <taxon>Bacteria</taxon>
        <taxon>Pseudomonadati</taxon>
        <taxon>Pseudomonadota</taxon>
        <taxon>Alphaproteobacteria</taxon>
        <taxon>Rhodobacterales</taxon>
        <taxon>Paracoccaceae</taxon>
        <taxon>Fertoeibacter</taxon>
    </lineage>
</organism>
<evidence type="ECO:0000256" key="3">
    <source>
        <dbReference type="ARBA" id="ARBA00012572"/>
    </source>
</evidence>
<dbReference type="InterPro" id="IPR013785">
    <property type="entry name" value="Aldolase_TIM"/>
</dbReference>
<dbReference type="PANTHER" id="PTHR42894">
    <property type="entry name" value="N-(5'-PHOSPHORIBOSYL)ANTHRANILATE ISOMERASE"/>
    <property type="match status" value="1"/>
</dbReference>
<evidence type="ECO:0000259" key="10">
    <source>
        <dbReference type="Pfam" id="PF00697"/>
    </source>
</evidence>
<evidence type="ECO:0000256" key="7">
    <source>
        <dbReference type="ARBA" id="ARBA00023141"/>
    </source>
</evidence>
<evidence type="ECO:0000313" key="12">
    <source>
        <dbReference type="Proteomes" id="UP000484076"/>
    </source>
</evidence>
<dbReference type="InterPro" id="IPR001240">
    <property type="entry name" value="PRAI_dom"/>
</dbReference>
<evidence type="ECO:0000256" key="2">
    <source>
        <dbReference type="ARBA" id="ARBA00004664"/>
    </source>
</evidence>
<keyword evidence="8 9" id="KW-0413">Isomerase</keyword>
<dbReference type="GO" id="GO:0004640">
    <property type="term" value="F:phosphoribosylanthranilate isomerase activity"/>
    <property type="evidence" value="ECO:0007669"/>
    <property type="project" value="UniProtKB-UniRule"/>
</dbReference>
<dbReference type="EC" id="5.3.1.24" evidence="3 9"/>
<evidence type="ECO:0000313" key="11">
    <source>
        <dbReference type="EMBL" id="NUB45453.1"/>
    </source>
</evidence>
<feature type="domain" description="N-(5'phosphoribosyl) anthranilate isomerase (PRAI)" evidence="10">
    <location>
        <begin position="4"/>
        <end position="192"/>
    </location>
</feature>
<dbReference type="InterPro" id="IPR011060">
    <property type="entry name" value="RibuloseP-bd_barrel"/>
</dbReference>
<dbReference type="PANTHER" id="PTHR42894:SF1">
    <property type="entry name" value="N-(5'-PHOSPHORIBOSYL)ANTHRANILATE ISOMERASE"/>
    <property type="match status" value="1"/>
</dbReference>